<keyword evidence="2" id="KW-0238">DNA-binding</keyword>
<name>A0A2A4YVU8_9PROT</name>
<dbReference type="SUPFAM" id="SSF46785">
    <property type="entry name" value="Winged helix' DNA-binding domain"/>
    <property type="match status" value="1"/>
</dbReference>
<dbReference type="SMART" id="SM00344">
    <property type="entry name" value="HTH_ASNC"/>
    <property type="match status" value="1"/>
</dbReference>
<dbReference type="GO" id="GO:0043565">
    <property type="term" value="F:sequence-specific DNA binding"/>
    <property type="evidence" value="ECO:0007669"/>
    <property type="project" value="InterPro"/>
</dbReference>
<dbReference type="InterPro" id="IPR019888">
    <property type="entry name" value="Tscrpt_reg_AsnC-like"/>
</dbReference>
<dbReference type="InterPro" id="IPR019885">
    <property type="entry name" value="Tscrpt_reg_HTH_AsnC-type_CS"/>
</dbReference>
<dbReference type="Gene3D" id="3.30.70.920">
    <property type="match status" value="1"/>
</dbReference>
<dbReference type="PANTHER" id="PTHR30154">
    <property type="entry name" value="LEUCINE-RESPONSIVE REGULATORY PROTEIN"/>
    <property type="match status" value="1"/>
</dbReference>
<dbReference type="Pfam" id="PF13412">
    <property type="entry name" value="HTH_24"/>
    <property type="match status" value="1"/>
</dbReference>
<dbReference type="Gene3D" id="1.10.10.10">
    <property type="entry name" value="Winged helix-like DNA-binding domain superfamily/Winged helix DNA-binding domain"/>
    <property type="match status" value="1"/>
</dbReference>
<dbReference type="Pfam" id="PF01037">
    <property type="entry name" value="AsnC_trans_reg"/>
    <property type="match status" value="1"/>
</dbReference>
<feature type="domain" description="HTH asnC-type" evidence="4">
    <location>
        <begin position="4"/>
        <end position="65"/>
    </location>
</feature>
<proteinExistence type="predicted"/>
<dbReference type="InterPro" id="IPR011991">
    <property type="entry name" value="ArsR-like_HTH"/>
</dbReference>
<keyword evidence="1" id="KW-0805">Transcription regulation</keyword>
<dbReference type="InterPro" id="IPR019887">
    <property type="entry name" value="Tscrpt_reg_AsnC/Lrp_C"/>
</dbReference>
<dbReference type="InterPro" id="IPR000485">
    <property type="entry name" value="AsnC-type_HTH_dom"/>
</dbReference>
<dbReference type="PANTHER" id="PTHR30154:SF34">
    <property type="entry name" value="TRANSCRIPTIONAL REGULATOR AZLB"/>
    <property type="match status" value="1"/>
</dbReference>
<evidence type="ECO:0000256" key="2">
    <source>
        <dbReference type="ARBA" id="ARBA00023125"/>
    </source>
</evidence>
<dbReference type="PROSITE" id="PS50956">
    <property type="entry name" value="HTH_ASNC_2"/>
    <property type="match status" value="1"/>
</dbReference>
<evidence type="ECO:0000256" key="1">
    <source>
        <dbReference type="ARBA" id="ARBA00023015"/>
    </source>
</evidence>
<evidence type="ECO:0000256" key="3">
    <source>
        <dbReference type="ARBA" id="ARBA00023163"/>
    </source>
</evidence>
<gene>
    <name evidence="5" type="ORF">COB13_13290</name>
</gene>
<dbReference type="InterPro" id="IPR036390">
    <property type="entry name" value="WH_DNA-bd_sf"/>
</dbReference>
<dbReference type="GO" id="GO:0043200">
    <property type="term" value="P:response to amino acid"/>
    <property type="evidence" value="ECO:0007669"/>
    <property type="project" value="TreeGrafter"/>
</dbReference>
<dbReference type="InterPro" id="IPR011008">
    <property type="entry name" value="Dimeric_a/b-barrel"/>
</dbReference>
<dbReference type="PRINTS" id="PR00033">
    <property type="entry name" value="HTHASNC"/>
</dbReference>
<comment type="caution">
    <text evidence="5">The sequence shown here is derived from an EMBL/GenBank/DDBJ whole genome shotgun (WGS) entry which is preliminary data.</text>
</comment>
<dbReference type="InterPro" id="IPR036388">
    <property type="entry name" value="WH-like_DNA-bd_sf"/>
</dbReference>
<dbReference type="EMBL" id="NVUS01000020">
    <property type="protein sequence ID" value="PCI98629.1"/>
    <property type="molecule type" value="Genomic_DNA"/>
</dbReference>
<accession>A0A2A4YVU8</accession>
<dbReference type="AlphaFoldDB" id="A0A2A4YVU8"/>
<dbReference type="PROSITE" id="PS00519">
    <property type="entry name" value="HTH_ASNC_1"/>
    <property type="match status" value="1"/>
</dbReference>
<reference key="1">
    <citation type="submission" date="2017-08" db="EMBL/GenBank/DDBJ databases">
        <title>A dynamic microbial community with high functional redundancy inhabits the cold, oxic subseafloor aquifer.</title>
        <authorList>
            <person name="Tully B.J."/>
            <person name="Wheat C.G."/>
            <person name="Glazer B.T."/>
            <person name="Huber J.A."/>
        </authorList>
    </citation>
    <scope>NUCLEOTIDE SEQUENCE [LARGE SCALE GENOMIC DNA]</scope>
</reference>
<evidence type="ECO:0000259" key="4">
    <source>
        <dbReference type="PROSITE" id="PS50956"/>
    </source>
</evidence>
<dbReference type="CDD" id="cd00090">
    <property type="entry name" value="HTH_ARSR"/>
    <property type="match status" value="1"/>
</dbReference>
<dbReference type="GO" id="GO:0005829">
    <property type="term" value="C:cytosol"/>
    <property type="evidence" value="ECO:0007669"/>
    <property type="project" value="TreeGrafter"/>
</dbReference>
<organism evidence="5">
    <name type="scientific">OCS116 cluster bacterium</name>
    <dbReference type="NCBI Taxonomy" id="2030921"/>
    <lineage>
        <taxon>Bacteria</taxon>
        <taxon>Pseudomonadati</taxon>
        <taxon>Pseudomonadota</taxon>
        <taxon>Alphaproteobacteria</taxon>
        <taxon>OCS116 cluster</taxon>
    </lineage>
</organism>
<dbReference type="SUPFAM" id="SSF54909">
    <property type="entry name" value="Dimeric alpha+beta barrel"/>
    <property type="match status" value="1"/>
</dbReference>
<sequence>MRSLESLEIRILTELQKNGRLTNQDLADLVGLSPSACWRRVRSLEEEGVIKNYQARVSGAKVGFPETIFARVSLEKHSDNLVQNFETAINNQPEVVECFATSGDSDYLLRVVASDISSYDDFIQKFLLKIEGVSQVRSNFQLREVKGLSPYPI</sequence>
<dbReference type="GO" id="GO:0006355">
    <property type="term" value="P:regulation of DNA-templated transcription"/>
    <property type="evidence" value="ECO:0007669"/>
    <property type="project" value="UniProtKB-ARBA"/>
</dbReference>
<reference evidence="5" key="2">
    <citation type="journal article" date="2018" name="ISME J.">
        <title>A dynamic microbial community with high functional redundancy inhabits the cold, oxic subseafloor aquifer.</title>
        <authorList>
            <person name="Tully B.J."/>
            <person name="Wheat C.G."/>
            <person name="Glazer B.T."/>
            <person name="Huber J.A."/>
        </authorList>
    </citation>
    <scope>NUCLEOTIDE SEQUENCE</scope>
    <source>
        <strain evidence="5">NORP83</strain>
    </source>
</reference>
<keyword evidence="3" id="KW-0804">Transcription</keyword>
<evidence type="ECO:0000313" key="5">
    <source>
        <dbReference type="EMBL" id="PCI98629.1"/>
    </source>
</evidence>
<protein>
    <submittedName>
        <fullName evidence="5">AsnC family transcriptional regulator</fullName>
    </submittedName>
</protein>